<dbReference type="AlphaFoldDB" id="A0A5C7FGQ8"/>
<dbReference type="InterPro" id="IPR003593">
    <property type="entry name" value="AAA+_ATPase"/>
</dbReference>
<dbReference type="Pfam" id="PF00004">
    <property type="entry name" value="AAA"/>
    <property type="match status" value="1"/>
</dbReference>
<dbReference type="InterPro" id="IPR037219">
    <property type="entry name" value="Peptidase_M41-like"/>
</dbReference>
<dbReference type="RefSeq" id="WP_147931113.1">
    <property type="nucleotide sequence ID" value="NZ_VOXD01000018.1"/>
</dbReference>
<dbReference type="SUPFAM" id="SSF140990">
    <property type="entry name" value="FtsH protease domain-like"/>
    <property type="match status" value="1"/>
</dbReference>
<dbReference type="Gene3D" id="1.10.8.60">
    <property type="match status" value="1"/>
</dbReference>
<dbReference type="InterPro" id="IPR000642">
    <property type="entry name" value="Peptidase_M41"/>
</dbReference>
<protein>
    <submittedName>
        <fullName evidence="2">AAA family ATPase</fullName>
    </submittedName>
</protein>
<dbReference type="SUPFAM" id="SSF52540">
    <property type="entry name" value="P-loop containing nucleoside triphosphate hydrolases"/>
    <property type="match status" value="1"/>
</dbReference>
<dbReference type="PANTHER" id="PTHR23076">
    <property type="entry name" value="METALLOPROTEASE M41 FTSH"/>
    <property type="match status" value="1"/>
</dbReference>
<dbReference type="PANTHER" id="PTHR23076:SF97">
    <property type="entry name" value="ATP-DEPENDENT ZINC METALLOPROTEASE YME1L1"/>
    <property type="match status" value="1"/>
</dbReference>
<dbReference type="OrthoDB" id="5619382at2"/>
<dbReference type="Gene3D" id="1.20.58.760">
    <property type="entry name" value="Peptidase M41"/>
    <property type="match status" value="1"/>
</dbReference>
<dbReference type="GO" id="GO:0005524">
    <property type="term" value="F:ATP binding"/>
    <property type="evidence" value="ECO:0007669"/>
    <property type="project" value="InterPro"/>
</dbReference>
<dbReference type="Gene3D" id="3.40.50.300">
    <property type="entry name" value="P-loop containing nucleotide triphosphate hydrolases"/>
    <property type="match status" value="1"/>
</dbReference>
<keyword evidence="3" id="KW-1185">Reference proteome</keyword>
<feature type="domain" description="AAA+ ATPase" evidence="1">
    <location>
        <begin position="53"/>
        <end position="282"/>
    </location>
</feature>
<evidence type="ECO:0000313" key="3">
    <source>
        <dbReference type="Proteomes" id="UP000321907"/>
    </source>
</evidence>
<dbReference type="GO" id="GO:0004222">
    <property type="term" value="F:metalloendopeptidase activity"/>
    <property type="evidence" value="ECO:0007669"/>
    <property type="project" value="InterPro"/>
</dbReference>
<comment type="caution">
    <text evidence="2">The sequence shown here is derived from an EMBL/GenBank/DDBJ whole genome shotgun (WGS) entry which is preliminary data.</text>
</comment>
<dbReference type="EMBL" id="VOXD01000018">
    <property type="protein sequence ID" value="TXF88905.1"/>
    <property type="molecule type" value="Genomic_DNA"/>
</dbReference>
<dbReference type="GO" id="GO:0016887">
    <property type="term" value="F:ATP hydrolysis activity"/>
    <property type="evidence" value="ECO:0007669"/>
    <property type="project" value="InterPro"/>
</dbReference>
<dbReference type="Pfam" id="PF01434">
    <property type="entry name" value="Peptidase_M41"/>
    <property type="match status" value="1"/>
</dbReference>
<gene>
    <name evidence="2" type="ORF">FUA23_12665</name>
</gene>
<evidence type="ECO:0000313" key="2">
    <source>
        <dbReference type="EMBL" id="TXF88905.1"/>
    </source>
</evidence>
<evidence type="ECO:0000259" key="1">
    <source>
        <dbReference type="SMART" id="SM00382"/>
    </source>
</evidence>
<dbReference type="GO" id="GO:0006508">
    <property type="term" value="P:proteolysis"/>
    <property type="evidence" value="ECO:0007669"/>
    <property type="project" value="InterPro"/>
</dbReference>
<dbReference type="SMART" id="SM00382">
    <property type="entry name" value="AAA"/>
    <property type="match status" value="1"/>
</dbReference>
<dbReference type="InterPro" id="IPR027417">
    <property type="entry name" value="P-loop_NTPase"/>
</dbReference>
<dbReference type="GO" id="GO:0004176">
    <property type="term" value="F:ATP-dependent peptidase activity"/>
    <property type="evidence" value="ECO:0007669"/>
    <property type="project" value="InterPro"/>
</dbReference>
<sequence length="619" mass="70425">MTKIDKAEVLVRKNKLEACKVYLKGEFVGIDSIIDSLIDYIQIWYLMPEILSRPIILNLWGMTGVGKTDLVRKMVKFLDYQDRFAEVELSNTSGGTWASSVSQILAENDLNDEQPGIVLFDEIQRFNTIDNDGSPLHKTQFADFWELLSDGRLSRKTKQNVDNFLFNYTTTKQQNAAARKRGEEVEEQKLDPWSAKRLRKSFNLDMSVAELTRLNEDELIELILEVKRRKKIYEPVNHSKTLIIISGNLDEAFSMASHTSETDIDADIYHAFTKKITVVDIKNALSRKFYPEQVARFGNIHLIYTSLRRKDFEELIEKEVARVKEDVFRKIGIKVNVTKKLNELIYRNGVFSVQGVRPVFSSVIDILESNLSQFMFEAIMKDEDEITVDYDDEALAILASFGSHKITIPYVGRIDSIRRSNQEDVVANISVHESGHAVAYMHLMGLVPLQLKSKIASSQAGGFTFSHQLHLTKENILKKIRIYLAGGIAEEIIFGAEKASTGRSNDREEATTLAIEFVRRFGFNERFQSVVNLQASHLTMDMKDTDAAVEAMMVRLVQETRDLLAQHLPLLKALSKELTAKGIIEAPQMVSIAKEHGLEVSIQEEGFLNVDGYYDLLHK</sequence>
<organism evidence="2 3">
    <name type="scientific">Neolewinella aurantiaca</name>
    <dbReference type="NCBI Taxonomy" id="2602767"/>
    <lineage>
        <taxon>Bacteria</taxon>
        <taxon>Pseudomonadati</taxon>
        <taxon>Bacteroidota</taxon>
        <taxon>Saprospiria</taxon>
        <taxon>Saprospirales</taxon>
        <taxon>Lewinellaceae</taxon>
        <taxon>Neolewinella</taxon>
    </lineage>
</organism>
<reference evidence="2 3" key="1">
    <citation type="submission" date="2019-08" db="EMBL/GenBank/DDBJ databases">
        <title>Lewinella sp. strain SSH13 Genome sequencing and assembly.</title>
        <authorList>
            <person name="Kim I."/>
        </authorList>
    </citation>
    <scope>NUCLEOTIDE SEQUENCE [LARGE SCALE GENOMIC DNA]</scope>
    <source>
        <strain evidence="2 3">SSH13</strain>
    </source>
</reference>
<accession>A0A5C7FGQ8</accession>
<proteinExistence type="predicted"/>
<dbReference type="Proteomes" id="UP000321907">
    <property type="component" value="Unassembled WGS sequence"/>
</dbReference>
<dbReference type="InterPro" id="IPR003959">
    <property type="entry name" value="ATPase_AAA_core"/>
</dbReference>
<name>A0A5C7FGQ8_9BACT</name>